<comment type="caution">
    <text evidence="3">The sequence shown here is derived from an EMBL/GenBank/DDBJ whole genome shotgun (WGS) entry which is preliminary data.</text>
</comment>
<sequence length="218" mass="21595">MADQFHHGTHRTKGGATLKIGAVVLGVLVLLGVVQAVTAGTVGVGALSVTLRESATPTTSTRAGTTDDTAGPDGAAGLDGALGPATSADAPPSAAGKSVTGSWKQSRGLLTVEVTEVEDQAGRVRVHVTAVNASTSKMDLPIPSITAVDDAGREYRASLATSKWSATIAKNSTLTGIVDLDRGPAAGSSAFALTFGGIVGQLAPTGGEITVPGIPFPA</sequence>
<accession>A0ABV9YE60</accession>
<evidence type="ECO:0000256" key="2">
    <source>
        <dbReference type="SAM" id="Phobius"/>
    </source>
</evidence>
<keyword evidence="2" id="KW-0472">Membrane</keyword>
<keyword evidence="2" id="KW-1133">Transmembrane helix</keyword>
<evidence type="ECO:0008006" key="5">
    <source>
        <dbReference type="Google" id="ProtNLM"/>
    </source>
</evidence>
<evidence type="ECO:0000256" key="1">
    <source>
        <dbReference type="SAM" id="MobiDB-lite"/>
    </source>
</evidence>
<organism evidence="3 4">
    <name type="scientific">Saccharothrix xinjiangensis</name>
    <dbReference type="NCBI Taxonomy" id="204798"/>
    <lineage>
        <taxon>Bacteria</taxon>
        <taxon>Bacillati</taxon>
        <taxon>Actinomycetota</taxon>
        <taxon>Actinomycetes</taxon>
        <taxon>Pseudonocardiales</taxon>
        <taxon>Pseudonocardiaceae</taxon>
        <taxon>Saccharothrix</taxon>
    </lineage>
</organism>
<feature type="transmembrane region" description="Helical" evidence="2">
    <location>
        <begin position="20"/>
        <end position="47"/>
    </location>
</feature>
<dbReference type="EMBL" id="JBHSJB010000051">
    <property type="protein sequence ID" value="MFC5060002.1"/>
    <property type="molecule type" value="Genomic_DNA"/>
</dbReference>
<dbReference type="Proteomes" id="UP001595833">
    <property type="component" value="Unassembled WGS sequence"/>
</dbReference>
<evidence type="ECO:0000313" key="4">
    <source>
        <dbReference type="Proteomes" id="UP001595833"/>
    </source>
</evidence>
<keyword evidence="4" id="KW-1185">Reference proteome</keyword>
<keyword evidence="2" id="KW-0812">Transmembrane</keyword>
<gene>
    <name evidence="3" type="ORF">ACFPFM_40365</name>
</gene>
<protein>
    <recommendedName>
        <fullName evidence="5">DUF4352 domain-containing protein</fullName>
    </recommendedName>
</protein>
<proteinExistence type="predicted"/>
<feature type="compositionally biased region" description="Low complexity" evidence="1">
    <location>
        <begin position="53"/>
        <end position="95"/>
    </location>
</feature>
<reference evidence="4" key="1">
    <citation type="journal article" date="2019" name="Int. J. Syst. Evol. Microbiol.">
        <title>The Global Catalogue of Microorganisms (GCM) 10K type strain sequencing project: providing services to taxonomists for standard genome sequencing and annotation.</title>
        <authorList>
            <consortium name="The Broad Institute Genomics Platform"/>
            <consortium name="The Broad Institute Genome Sequencing Center for Infectious Disease"/>
            <person name="Wu L."/>
            <person name="Ma J."/>
        </authorList>
    </citation>
    <scope>NUCLEOTIDE SEQUENCE [LARGE SCALE GENOMIC DNA]</scope>
    <source>
        <strain evidence="4">KCTC 12848</strain>
    </source>
</reference>
<name>A0ABV9YE60_9PSEU</name>
<evidence type="ECO:0000313" key="3">
    <source>
        <dbReference type="EMBL" id="MFC5060002.1"/>
    </source>
</evidence>
<feature type="region of interest" description="Disordered" evidence="1">
    <location>
        <begin position="53"/>
        <end position="101"/>
    </location>
</feature>
<dbReference type="RefSeq" id="WP_344042536.1">
    <property type="nucleotide sequence ID" value="NZ_BAAAKE010000035.1"/>
</dbReference>